<feature type="compositionally biased region" description="Basic residues" evidence="1">
    <location>
        <begin position="10"/>
        <end position="28"/>
    </location>
</feature>
<dbReference type="InterPro" id="IPR005162">
    <property type="entry name" value="Retrotrans_gag_dom"/>
</dbReference>
<comment type="caution">
    <text evidence="3">The sequence shown here is derived from an EMBL/GenBank/DDBJ whole genome shotgun (WGS) entry which is preliminary data.</text>
</comment>
<proteinExistence type="predicted"/>
<dbReference type="PANTHER" id="PTHR33223">
    <property type="entry name" value="CCHC-TYPE DOMAIN-CONTAINING PROTEIN"/>
    <property type="match status" value="1"/>
</dbReference>
<dbReference type="Proteomes" id="UP000265520">
    <property type="component" value="Unassembled WGS sequence"/>
</dbReference>
<protein>
    <recommendedName>
        <fullName evidence="2">Retrotransposon gag domain-containing protein</fullName>
    </recommendedName>
</protein>
<sequence>MKDGVEKDLHHHNRNNTPHKRSHHHNHPSKGLFSTRITDCGIPKSLEKPPKLETYNGTGDPDEHVEHIDTILDYHGARGGVKCKLFVLTLKGLAMTRFKSLPDKFIRSWSDLCEQFSSHFTARKHQHKTIASLGGIVQGKEESLCDYIEHFT</sequence>
<evidence type="ECO:0000313" key="4">
    <source>
        <dbReference type="Proteomes" id="UP000265520"/>
    </source>
</evidence>
<organism evidence="3 4">
    <name type="scientific">Trifolium medium</name>
    <dbReference type="NCBI Taxonomy" id="97028"/>
    <lineage>
        <taxon>Eukaryota</taxon>
        <taxon>Viridiplantae</taxon>
        <taxon>Streptophyta</taxon>
        <taxon>Embryophyta</taxon>
        <taxon>Tracheophyta</taxon>
        <taxon>Spermatophyta</taxon>
        <taxon>Magnoliopsida</taxon>
        <taxon>eudicotyledons</taxon>
        <taxon>Gunneridae</taxon>
        <taxon>Pentapetalae</taxon>
        <taxon>rosids</taxon>
        <taxon>fabids</taxon>
        <taxon>Fabales</taxon>
        <taxon>Fabaceae</taxon>
        <taxon>Papilionoideae</taxon>
        <taxon>50 kb inversion clade</taxon>
        <taxon>NPAAA clade</taxon>
        <taxon>Hologalegina</taxon>
        <taxon>IRL clade</taxon>
        <taxon>Trifolieae</taxon>
        <taxon>Trifolium</taxon>
    </lineage>
</organism>
<dbReference type="Pfam" id="PF03732">
    <property type="entry name" value="Retrotrans_gag"/>
    <property type="match status" value="1"/>
</dbReference>
<feature type="domain" description="Retrotransposon gag" evidence="2">
    <location>
        <begin position="84"/>
        <end position="152"/>
    </location>
</feature>
<dbReference type="PANTHER" id="PTHR33223:SF10">
    <property type="entry name" value="AMINOTRANSFERASE-LIKE PLANT MOBILE DOMAIN-CONTAINING PROTEIN"/>
    <property type="match status" value="1"/>
</dbReference>
<name>A0A392M6P8_9FABA</name>
<keyword evidence="4" id="KW-1185">Reference proteome</keyword>
<accession>A0A392M6P8</accession>
<gene>
    <name evidence="3" type="ORF">A2U01_0003932</name>
</gene>
<dbReference type="EMBL" id="LXQA010004677">
    <property type="protein sequence ID" value="MCH83117.1"/>
    <property type="molecule type" value="Genomic_DNA"/>
</dbReference>
<evidence type="ECO:0000313" key="3">
    <source>
        <dbReference type="EMBL" id="MCH83117.1"/>
    </source>
</evidence>
<reference evidence="3 4" key="1">
    <citation type="journal article" date="2018" name="Front. Plant Sci.">
        <title>Red Clover (Trifolium pratense) and Zigzag Clover (T. medium) - A Picture of Genomic Similarities and Differences.</title>
        <authorList>
            <person name="Dluhosova J."/>
            <person name="Istvanek J."/>
            <person name="Nedelnik J."/>
            <person name="Repkova J."/>
        </authorList>
    </citation>
    <scope>NUCLEOTIDE SEQUENCE [LARGE SCALE GENOMIC DNA]</scope>
    <source>
        <strain evidence="4">cv. 10/8</strain>
        <tissue evidence="3">Leaf</tissue>
    </source>
</reference>
<feature type="region of interest" description="Disordered" evidence="1">
    <location>
        <begin position="1"/>
        <end position="35"/>
    </location>
</feature>
<dbReference type="AlphaFoldDB" id="A0A392M6P8"/>
<evidence type="ECO:0000259" key="2">
    <source>
        <dbReference type="Pfam" id="PF03732"/>
    </source>
</evidence>
<evidence type="ECO:0000256" key="1">
    <source>
        <dbReference type="SAM" id="MobiDB-lite"/>
    </source>
</evidence>